<evidence type="ECO:0000256" key="1">
    <source>
        <dbReference type="SAM" id="MobiDB-lite"/>
    </source>
</evidence>
<organism evidence="2 3">
    <name type="scientific">Romanomermis culicivorax</name>
    <name type="common">Nematode worm</name>
    <dbReference type="NCBI Taxonomy" id="13658"/>
    <lineage>
        <taxon>Eukaryota</taxon>
        <taxon>Metazoa</taxon>
        <taxon>Ecdysozoa</taxon>
        <taxon>Nematoda</taxon>
        <taxon>Enoplea</taxon>
        <taxon>Dorylaimia</taxon>
        <taxon>Mermithida</taxon>
        <taxon>Mermithoidea</taxon>
        <taxon>Mermithidae</taxon>
        <taxon>Romanomermis</taxon>
    </lineage>
</organism>
<feature type="region of interest" description="Disordered" evidence="1">
    <location>
        <begin position="169"/>
        <end position="200"/>
    </location>
</feature>
<sequence length="224" mass="25631">MVVDPQMEKHVEEKDRDIVADIEVKDLDMPHSVEEFSALITGRCTEFSHLRKYHNFLLIPYSRKETPHSDKHKFRFIRVANNTGAIYIKVVGLLAGRYPTCNCHGLKMQNFFGATDGPNQYYAQRMKLKGDFRNQTEQNQGQQQFILTAAPSTTQNFILNTASQNLTASADQKEVEKQSSSLSKNDKKKDRAKQSARHRKLKPLIPLTMVNNNLAWALPPIQLM</sequence>
<evidence type="ECO:0000313" key="2">
    <source>
        <dbReference type="Proteomes" id="UP000887565"/>
    </source>
</evidence>
<proteinExistence type="predicted"/>
<dbReference type="AlphaFoldDB" id="A0A915LAB3"/>
<protein>
    <submittedName>
        <fullName evidence="3">Uncharacterized protein</fullName>
    </submittedName>
</protein>
<keyword evidence="2" id="KW-1185">Reference proteome</keyword>
<dbReference type="Proteomes" id="UP000887565">
    <property type="component" value="Unplaced"/>
</dbReference>
<name>A0A915LAB3_ROMCU</name>
<accession>A0A915LAB3</accession>
<evidence type="ECO:0000313" key="3">
    <source>
        <dbReference type="WBParaSite" id="nRc.2.0.1.t48009-RA"/>
    </source>
</evidence>
<dbReference type="WBParaSite" id="nRc.2.0.1.t48009-RA">
    <property type="protein sequence ID" value="nRc.2.0.1.t48009-RA"/>
    <property type="gene ID" value="nRc.2.0.1.g48009"/>
</dbReference>
<feature type="compositionally biased region" description="Basic and acidic residues" evidence="1">
    <location>
        <begin position="184"/>
        <end position="193"/>
    </location>
</feature>
<reference evidence="3" key="1">
    <citation type="submission" date="2022-11" db="UniProtKB">
        <authorList>
            <consortium name="WormBaseParasite"/>
        </authorList>
    </citation>
    <scope>IDENTIFICATION</scope>
</reference>